<proteinExistence type="predicted"/>
<dbReference type="OrthoDB" id="877458at2"/>
<organism evidence="1 2">
    <name type="scientific">Hymenobacter psychrotolerans DSM 18569</name>
    <dbReference type="NCBI Taxonomy" id="1121959"/>
    <lineage>
        <taxon>Bacteria</taxon>
        <taxon>Pseudomonadati</taxon>
        <taxon>Bacteroidota</taxon>
        <taxon>Cytophagia</taxon>
        <taxon>Cytophagales</taxon>
        <taxon>Hymenobacteraceae</taxon>
        <taxon>Hymenobacter</taxon>
    </lineage>
</organism>
<name>A0A1M7E6E7_9BACT</name>
<evidence type="ECO:0000313" key="1">
    <source>
        <dbReference type="EMBL" id="SHL87297.1"/>
    </source>
</evidence>
<gene>
    <name evidence="1" type="ORF">SAMN02746009_03531</name>
</gene>
<accession>A0A1M7E6E7</accession>
<protein>
    <submittedName>
        <fullName evidence="1">Uncharacterized protein</fullName>
    </submittedName>
</protein>
<dbReference type="STRING" id="1121959.SAMN02746009_03531"/>
<dbReference type="RefSeq" id="WP_073287984.1">
    <property type="nucleotide sequence ID" value="NZ_FRAS01000024.1"/>
</dbReference>
<dbReference type="Proteomes" id="UP000183947">
    <property type="component" value="Unassembled WGS sequence"/>
</dbReference>
<keyword evidence="2" id="KW-1185">Reference proteome</keyword>
<sequence length="214" mass="23008">MERYANLAQERGENLGGLEAAWYTPVSNLLHFPSRGPLAIDQLQLRPGAFWYQLVSVRGSVKLADNAKPFGRHGEGRTHKLTGALARHTPALAAGLETMEGGRFVALVRDLNGAVQLVGTPECPLQWQDSYASGSETQRNGYDWTLAGDALRRCRPYLGSWEVSAHGLETGVVLQPGAGGTVQLRTAGGQLLATVPAGKSIVLRSGFKLSYQIV</sequence>
<dbReference type="AlphaFoldDB" id="A0A1M7E6E7"/>
<evidence type="ECO:0000313" key="2">
    <source>
        <dbReference type="Proteomes" id="UP000183947"/>
    </source>
</evidence>
<dbReference type="EMBL" id="FRAS01000024">
    <property type="protein sequence ID" value="SHL87297.1"/>
    <property type="molecule type" value="Genomic_DNA"/>
</dbReference>
<reference evidence="2" key="1">
    <citation type="submission" date="2016-11" db="EMBL/GenBank/DDBJ databases">
        <authorList>
            <person name="Varghese N."/>
            <person name="Submissions S."/>
        </authorList>
    </citation>
    <scope>NUCLEOTIDE SEQUENCE [LARGE SCALE GENOMIC DNA]</scope>
    <source>
        <strain evidence="2">DSM 18569</strain>
    </source>
</reference>